<dbReference type="GO" id="GO:0004843">
    <property type="term" value="F:cysteine-type deubiquitinase activity"/>
    <property type="evidence" value="ECO:0007669"/>
    <property type="project" value="InterPro"/>
</dbReference>
<evidence type="ECO:0000313" key="3">
    <source>
        <dbReference type="Ensembl" id="ENSLLEP00000024083.1"/>
    </source>
</evidence>
<dbReference type="Gene3D" id="3.90.70.10">
    <property type="entry name" value="Cysteine proteinases"/>
    <property type="match status" value="1"/>
</dbReference>
<dbReference type="AlphaFoldDB" id="A0A8C5PKB0"/>
<protein>
    <recommendedName>
        <fullName evidence="2">USP domain-containing protein</fullName>
    </recommendedName>
</protein>
<dbReference type="PANTHER" id="PTHR24006">
    <property type="entry name" value="UBIQUITIN CARBOXYL-TERMINAL HYDROLASE"/>
    <property type="match status" value="1"/>
</dbReference>
<dbReference type="Pfam" id="PF00443">
    <property type="entry name" value="UCH"/>
    <property type="match status" value="1"/>
</dbReference>
<feature type="domain" description="USP" evidence="2">
    <location>
        <begin position="93"/>
        <end position="397"/>
    </location>
</feature>
<dbReference type="InterPro" id="IPR050164">
    <property type="entry name" value="Peptidase_C19"/>
</dbReference>
<evidence type="ECO:0000256" key="1">
    <source>
        <dbReference type="SAM" id="Phobius"/>
    </source>
</evidence>
<dbReference type="Proteomes" id="UP000694569">
    <property type="component" value="Unplaced"/>
</dbReference>
<keyword evidence="4" id="KW-1185">Reference proteome</keyword>
<keyword evidence="1" id="KW-0472">Membrane</keyword>
<dbReference type="OrthoDB" id="292964at2759"/>
<dbReference type="Ensembl" id="ENSLLET00000025002.1">
    <property type="protein sequence ID" value="ENSLLEP00000024083.1"/>
    <property type="gene ID" value="ENSLLEG00000015321.1"/>
</dbReference>
<dbReference type="InterPro" id="IPR001394">
    <property type="entry name" value="Peptidase_C19_UCH"/>
</dbReference>
<dbReference type="InterPro" id="IPR038765">
    <property type="entry name" value="Papain-like_cys_pep_sf"/>
</dbReference>
<name>A0A8C5PKB0_9ANUR</name>
<dbReference type="GO" id="GO:0005634">
    <property type="term" value="C:nucleus"/>
    <property type="evidence" value="ECO:0007669"/>
    <property type="project" value="TreeGrafter"/>
</dbReference>
<reference evidence="3" key="1">
    <citation type="submission" date="2025-08" db="UniProtKB">
        <authorList>
            <consortium name="Ensembl"/>
        </authorList>
    </citation>
    <scope>IDENTIFICATION</scope>
</reference>
<dbReference type="GeneTree" id="ENSGT00940000161720"/>
<dbReference type="InterPro" id="IPR028889">
    <property type="entry name" value="USP"/>
</dbReference>
<dbReference type="GO" id="GO:0016579">
    <property type="term" value="P:protein deubiquitination"/>
    <property type="evidence" value="ECO:0007669"/>
    <property type="project" value="InterPro"/>
</dbReference>
<sequence length="410" mass="46706">MSALPHCTALLNMLALYKYRIIIIFVLVVIFDLTIGNCFVGLMNDDSKWKMYEDGYLNCSQILEVNESDPVICGASSGKQLSYSAGKFKNGVIGLCNVGVRSGLNSLLQTFYMNQNFSEVLCGIEESNDNVPLKRRLPYELLALFEEMQNSKEDAVAPYRILACLRVANQTLLNLYDVGELFFKIWNLLLQQMSHPYLEDKLRTLYMINWEETFTCQKCSHQRTSVQNVLTISLNVCHSKHHRNLTLQNCLRRFFKPKEVFAESNGACPKCGENSTSVKGIRLVSLPHTLNIHLKRLSPKKSTLKTNRILSFPDILDLSEVLDPEYLPSEGQDQGRYDYELFAVIAHSGTATSGYFCTYIKSWKDHKWYCFNDSSVCPVSWDDVKCAYGNTSFHWGVTACLLVYIQSDVE</sequence>
<keyword evidence="1" id="KW-0812">Transmembrane</keyword>
<dbReference type="PANTHER" id="PTHR24006:SF796">
    <property type="entry name" value="UBL CARBOXYL-TERMINAL HYDROLASE 18-RELATED"/>
    <property type="match status" value="1"/>
</dbReference>
<keyword evidence="1" id="KW-1133">Transmembrane helix</keyword>
<organism evidence="3 4">
    <name type="scientific">Leptobrachium leishanense</name>
    <name type="common">Leishan spiny toad</name>
    <dbReference type="NCBI Taxonomy" id="445787"/>
    <lineage>
        <taxon>Eukaryota</taxon>
        <taxon>Metazoa</taxon>
        <taxon>Chordata</taxon>
        <taxon>Craniata</taxon>
        <taxon>Vertebrata</taxon>
        <taxon>Euteleostomi</taxon>
        <taxon>Amphibia</taxon>
        <taxon>Batrachia</taxon>
        <taxon>Anura</taxon>
        <taxon>Pelobatoidea</taxon>
        <taxon>Megophryidae</taxon>
        <taxon>Leptobrachium</taxon>
    </lineage>
</organism>
<reference evidence="3" key="2">
    <citation type="submission" date="2025-09" db="UniProtKB">
        <authorList>
            <consortium name="Ensembl"/>
        </authorList>
    </citation>
    <scope>IDENTIFICATION</scope>
</reference>
<proteinExistence type="predicted"/>
<accession>A0A8C5PKB0</accession>
<evidence type="ECO:0000259" key="2">
    <source>
        <dbReference type="PROSITE" id="PS50235"/>
    </source>
</evidence>
<dbReference type="SUPFAM" id="SSF54001">
    <property type="entry name" value="Cysteine proteinases"/>
    <property type="match status" value="1"/>
</dbReference>
<dbReference type="GO" id="GO:0005829">
    <property type="term" value="C:cytosol"/>
    <property type="evidence" value="ECO:0007669"/>
    <property type="project" value="TreeGrafter"/>
</dbReference>
<evidence type="ECO:0000313" key="4">
    <source>
        <dbReference type="Proteomes" id="UP000694569"/>
    </source>
</evidence>
<dbReference type="PROSITE" id="PS50235">
    <property type="entry name" value="USP_3"/>
    <property type="match status" value="1"/>
</dbReference>
<feature type="transmembrane region" description="Helical" evidence="1">
    <location>
        <begin position="20"/>
        <end position="42"/>
    </location>
</feature>